<reference evidence="1" key="1">
    <citation type="submission" date="2021-03" db="EMBL/GenBank/DDBJ databases">
        <title>Draft genome sequence of rust myrtle Austropuccinia psidii MF-1, a brazilian biotype.</title>
        <authorList>
            <person name="Quecine M.C."/>
            <person name="Pachon D.M.R."/>
            <person name="Bonatelli M.L."/>
            <person name="Correr F.H."/>
            <person name="Franceschini L.M."/>
            <person name="Leite T.F."/>
            <person name="Margarido G.R.A."/>
            <person name="Almeida C.A."/>
            <person name="Ferrarezi J.A."/>
            <person name="Labate C.A."/>
        </authorList>
    </citation>
    <scope>NUCLEOTIDE SEQUENCE</scope>
    <source>
        <strain evidence="1">MF-1</strain>
    </source>
</reference>
<evidence type="ECO:0000313" key="1">
    <source>
        <dbReference type="EMBL" id="MBW0591089.1"/>
    </source>
</evidence>
<dbReference type="OrthoDB" id="2514797at2759"/>
<gene>
    <name evidence="1" type="ORF">O181_130804</name>
</gene>
<dbReference type="EMBL" id="AVOT02141342">
    <property type="protein sequence ID" value="MBW0591089.1"/>
    <property type="molecule type" value="Genomic_DNA"/>
</dbReference>
<organism evidence="1 2">
    <name type="scientific">Austropuccinia psidii MF-1</name>
    <dbReference type="NCBI Taxonomy" id="1389203"/>
    <lineage>
        <taxon>Eukaryota</taxon>
        <taxon>Fungi</taxon>
        <taxon>Dikarya</taxon>
        <taxon>Basidiomycota</taxon>
        <taxon>Pucciniomycotina</taxon>
        <taxon>Pucciniomycetes</taxon>
        <taxon>Pucciniales</taxon>
        <taxon>Sphaerophragmiaceae</taxon>
        <taxon>Austropuccinia</taxon>
    </lineage>
</organism>
<keyword evidence="2" id="KW-1185">Reference proteome</keyword>
<comment type="caution">
    <text evidence="1">The sequence shown here is derived from an EMBL/GenBank/DDBJ whole genome shotgun (WGS) entry which is preliminary data.</text>
</comment>
<accession>A0A9Q3L1P5</accession>
<dbReference type="AlphaFoldDB" id="A0A9Q3L1P5"/>
<protein>
    <submittedName>
        <fullName evidence="1">Uncharacterized protein</fullName>
    </submittedName>
</protein>
<evidence type="ECO:0000313" key="2">
    <source>
        <dbReference type="Proteomes" id="UP000765509"/>
    </source>
</evidence>
<name>A0A9Q3L1P5_9BASI</name>
<proteinExistence type="predicted"/>
<dbReference type="Proteomes" id="UP000765509">
    <property type="component" value="Unassembled WGS sequence"/>
</dbReference>
<sequence>MRQDHVKHDWSWWKSEIIKKLANNYWKFKIENAFEIAIFNSSQEKPLNWFLKPKYRLCALHPDMSDSKINMNILRKFRGELEHSIKCRFVESCSTEYYINATEDIITSTEIGKTWIRNPMESKVIPNIFREDKKPVLKCHKCRSTSHLANTCIKKTKIKKVQVIE</sequence>